<dbReference type="InterPro" id="IPR014757">
    <property type="entry name" value="Tscrpt_reg_IclR_C"/>
</dbReference>
<feature type="region of interest" description="Disordered" evidence="4">
    <location>
        <begin position="1"/>
        <end position="27"/>
    </location>
</feature>
<dbReference type="PANTHER" id="PTHR30136">
    <property type="entry name" value="HELIX-TURN-HELIX TRANSCRIPTIONAL REGULATOR, ICLR FAMILY"/>
    <property type="match status" value="1"/>
</dbReference>
<keyword evidence="2 7" id="KW-0238">DNA-binding</keyword>
<dbReference type="InterPro" id="IPR036390">
    <property type="entry name" value="WH_DNA-bd_sf"/>
</dbReference>
<keyword evidence="1" id="KW-0805">Transcription regulation</keyword>
<evidence type="ECO:0000313" key="8">
    <source>
        <dbReference type="Proteomes" id="UP000182725"/>
    </source>
</evidence>
<dbReference type="Proteomes" id="UP000182725">
    <property type="component" value="Unassembled WGS sequence"/>
</dbReference>
<dbReference type="EMBL" id="FNTV01000001">
    <property type="protein sequence ID" value="SEE96859.1"/>
    <property type="molecule type" value="Genomic_DNA"/>
</dbReference>
<sequence>MTIPERTPAQNAPARPAATLPSKAPSKVPAAENTLRILKLLSSKRGPLAASTIATTLELPRSSVYHLLGVMEQSGFVMHLHEEQRYGLGVAAFELSSAYSRQEPLSRLGRPLLATLVDKIGESAHLAVLHGRDVLYIVEERAKNRPSLVTDVGVRLPSHLTASGRAILAALPKSQVRALYPNTAAFSSRTDVPDPIGKYSTLSSHLDQVRIRGYSTEHGEVTDGFGSVAAAVTDHLGWPVAAVAVTFLEEKVPAEKWPDLAQRVQKAAKELSVRIYGRREG</sequence>
<evidence type="ECO:0000259" key="5">
    <source>
        <dbReference type="PROSITE" id="PS51077"/>
    </source>
</evidence>
<evidence type="ECO:0000256" key="3">
    <source>
        <dbReference type="ARBA" id="ARBA00023163"/>
    </source>
</evidence>
<dbReference type="RefSeq" id="WP_074712570.1">
    <property type="nucleotide sequence ID" value="NZ_FNTV01000001.1"/>
</dbReference>
<dbReference type="SUPFAM" id="SSF55781">
    <property type="entry name" value="GAF domain-like"/>
    <property type="match status" value="1"/>
</dbReference>
<dbReference type="AlphaFoldDB" id="A0A1H5N5F9"/>
<dbReference type="GO" id="GO:0003700">
    <property type="term" value="F:DNA-binding transcription factor activity"/>
    <property type="evidence" value="ECO:0007669"/>
    <property type="project" value="TreeGrafter"/>
</dbReference>
<dbReference type="PANTHER" id="PTHR30136:SF24">
    <property type="entry name" value="HTH-TYPE TRANSCRIPTIONAL REPRESSOR ALLR"/>
    <property type="match status" value="1"/>
</dbReference>
<dbReference type="Gene3D" id="1.10.10.10">
    <property type="entry name" value="Winged helix-like DNA-binding domain superfamily/Winged helix DNA-binding domain"/>
    <property type="match status" value="1"/>
</dbReference>
<dbReference type="Gene3D" id="3.30.450.40">
    <property type="match status" value="1"/>
</dbReference>
<dbReference type="SUPFAM" id="SSF46785">
    <property type="entry name" value="Winged helix' DNA-binding domain"/>
    <property type="match status" value="1"/>
</dbReference>
<dbReference type="PROSITE" id="PS51078">
    <property type="entry name" value="ICLR_ED"/>
    <property type="match status" value="1"/>
</dbReference>
<dbReference type="InterPro" id="IPR050707">
    <property type="entry name" value="HTH_MetabolicPath_Reg"/>
</dbReference>
<dbReference type="InterPro" id="IPR029016">
    <property type="entry name" value="GAF-like_dom_sf"/>
</dbReference>
<protein>
    <submittedName>
        <fullName evidence="7">DNA-binding transcriptional regulator, IclR family</fullName>
    </submittedName>
</protein>
<dbReference type="GO" id="GO:0003677">
    <property type="term" value="F:DNA binding"/>
    <property type="evidence" value="ECO:0007669"/>
    <property type="project" value="UniProtKB-KW"/>
</dbReference>
<dbReference type="Pfam" id="PF09339">
    <property type="entry name" value="HTH_IclR"/>
    <property type="match status" value="1"/>
</dbReference>
<proteinExistence type="predicted"/>
<dbReference type="InterPro" id="IPR005471">
    <property type="entry name" value="Tscrpt_reg_IclR_N"/>
</dbReference>
<evidence type="ECO:0000256" key="2">
    <source>
        <dbReference type="ARBA" id="ARBA00023125"/>
    </source>
</evidence>
<reference evidence="7 8" key="1">
    <citation type="submission" date="2016-10" db="EMBL/GenBank/DDBJ databases">
        <authorList>
            <person name="de Groot N.N."/>
        </authorList>
    </citation>
    <scope>NUCLEOTIDE SEQUENCE [LARGE SCALE GENOMIC DNA]</scope>
    <source>
        <strain evidence="7 8">DSM 22274</strain>
    </source>
</reference>
<name>A0A1H5N5F9_9MICC</name>
<evidence type="ECO:0000256" key="1">
    <source>
        <dbReference type="ARBA" id="ARBA00023015"/>
    </source>
</evidence>
<keyword evidence="3" id="KW-0804">Transcription</keyword>
<accession>A0A1H5N5F9</accession>
<feature type="domain" description="IclR-ED" evidence="6">
    <location>
        <begin position="91"/>
        <end position="277"/>
    </location>
</feature>
<evidence type="ECO:0000256" key="4">
    <source>
        <dbReference type="SAM" id="MobiDB-lite"/>
    </source>
</evidence>
<dbReference type="InterPro" id="IPR036388">
    <property type="entry name" value="WH-like_DNA-bd_sf"/>
</dbReference>
<evidence type="ECO:0000259" key="6">
    <source>
        <dbReference type="PROSITE" id="PS51078"/>
    </source>
</evidence>
<dbReference type="Pfam" id="PF01614">
    <property type="entry name" value="IclR_C"/>
    <property type="match status" value="1"/>
</dbReference>
<dbReference type="GO" id="GO:0045892">
    <property type="term" value="P:negative regulation of DNA-templated transcription"/>
    <property type="evidence" value="ECO:0007669"/>
    <property type="project" value="TreeGrafter"/>
</dbReference>
<organism evidence="7 8">
    <name type="scientific">Arthrobacter alpinus</name>
    <dbReference type="NCBI Taxonomy" id="656366"/>
    <lineage>
        <taxon>Bacteria</taxon>
        <taxon>Bacillati</taxon>
        <taxon>Actinomycetota</taxon>
        <taxon>Actinomycetes</taxon>
        <taxon>Micrococcales</taxon>
        <taxon>Micrococcaceae</taxon>
        <taxon>Arthrobacter</taxon>
    </lineage>
</organism>
<feature type="domain" description="HTH iclR-type" evidence="5">
    <location>
        <begin position="28"/>
        <end position="90"/>
    </location>
</feature>
<gene>
    <name evidence="7" type="ORF">SAMN04489740_3402</name>
</gene>
<evidence type="ECO:0000313" key="7">
    <source>
        <dbReference type="EMBL" id="SEE96859.1"/>
    </source>
</evidence>
<dbReference type="PROSITE" id="PS51077">
    <property type="entry name" value="HTH_ICLR"/>
    <property type="match status" value="1"/>
</dbReference>
<dbReference type="SMART" id="SM00346">
    <property type="entry name" value="HTH_ICLR"/>
    <property type="match status" value="1"/>
</dbReference>